<protein>
    <submittedName>
        <fullName evidence="2">Uncharacterized protein</fullName>
    </submittedName>
</protein>
<dbReference type="AlphaFoldDB" id="A0A4Y2QA97"/>
<dbReference type="EMBL" id="BGPR01013095">
    <property type="protein sequence ID" value="GBN59216.1"/>
    <property type="molecule type" value="Genomic_DNA"/>
</dbReference>
<sequence>MESFVLDSDTDIIGVTTDASVIVKVGRVMSCYQQLCFAHGLQLSVVDILCKKNIESEEEHQEITSNGSNTDVEDTNDTHEQQQ</sequence>
<evidence type="ECO:0000256" key="1">
    <source>
        <dbReference type="SAM" id="MobiDB-lite"/>
    </source>
</evidence>
<reference evidence="2 3" key="1">
    <citation type="journal article" date="2019" name="Sci. Rep.">
        <title>Orb-weaving spider Araneus ventricosus genome elucidates the spidroin gene catalogue.</title>
        <authorList>
            <person name="Kono N."/>
            <person name="Nakamura H."/>
            <person name="Ohtoshi R."/>
            <person name="Moran D.A.P."/>
            <person name="Shinohara A."/>
            <person name="Yoshida Y."/>
            <person name="Fujiwara M."/>
            <person name="Mori M."/>
            <person name="Tomita M."/>
            <person name="Arakawa K."/>
        </authorList>
    </citation>
    <scope>NUCLEOTIDE SEQUENCE [LARGE SCALE GENOMIC DNA]</scope>
</reference>
<keyword evidence="3" id="KW-1185">Reference proteome</keyword>
<gene>
    <name evidence="2" type="ORF">AVEN_18782_1</name>
</gene>
<name>A0A4Y2QA97_ARAVE</name>
<feature type="region of interest" description="Disordered" evidence="1">
    <location>
        <begin position="57"/>
        <end position="83"/>
    </location>
</feature>
<evidence type="ECO:0000313" key="3">
    <source>
        <dbReference type="Proteomes" id="UP000499080"/>
    </source>
</evidence>
<comment type="caution">
    <text evidence="2">The sequence shown here is derived from an EMBL/GenBank/DDBJ whole genome shotgun (WGS) entry which is preliminary data.</text>
</comment>
<proteinExistence type="predicted"/>
<dbReference type="Proteomes" id="UP000499080">
    <property type="component" value="Unassembled WGS sequence"/>
</dbReference>
<organism evidence="2 3">
    <name type="scientific">Araneus ventricosus</name>
    <name type="common">Orbweaver spider</name>
    <name type="synonym">Epeira ventricosa</name>
    <dbReference type="NCBI Taxonomy" id="182803"/>
    <lineage>
        <taxon>Eukaryota</taxon>
        <taxon>Metazoa</taxon>
        <taxon>Ecdysozoa</taxon>
        <taxon>Arthropoda</taxon>
        <taxon>Chelicerata</taxon>
        <taxon>Arachnida</taxon>
        <taxon>Araneae</taxon>
        <taxon>Araneomorphae</taxon>
        <taxon>Entelegynae</taxon>
        <taxon>Araneoidea</taxon>
        <taxon>Araneidae</taxon>
        <taxon>Araneus</taxon>
    </lineage>
</organism>
<accession>A0A4Y2QA97</accession>
<evidence type="ECO:0000313" key="2">
    <source>
        <dbReference type="EMBL" id="GBN59216.1"/>
    </source>
</evidence>
<dbReference type="OrthoDB" id="6437568at2759"/>